<evidence type="ECO:0000256" key="6">
    <source>
        <dbReference type="ARBA" id="ARBA00023316"/>
    </source>
</evidence>
<sequence>MNPGLAGTLAPIGIFDSGVGGLTVLDALRRLLPHENYAYLGDTAHLPYGTKSPNRIAEEALHAAHFLDAIGIKLLVVACNTVSAVALPEIEQALAPKPVIGVVVPGATSALARSPRGHIALLATEATIRTGAYPHELCSRRPDVICDARSASALVALAEEGWFEGPPAKAVLTRYLTPLFRRKTPTPDCLLLGCTHFPPFRQTLESLIPSGVAIVDSARTTAEAVETLLTERKLHVAVRDEDSHADFYVTDNPERFLRIAPRFVNPAPDSVFLVQDLAKSSGTGRVMASSVHPAHTQPGKHKRQENKQAPEDIPAWEAVEFEIHFEQFNRRNGHDGSK</sequence>
<dbReference type="HAMAP" id="MF_00258">
    <property type="entry name" value="Glu_racemase"/>
    <property type="match status" value="1"/>
</dbReference>
<dbReference type="SUPFAM" id="SSF53681">
    <property type="entry name" value="Aspartate/glutamate racemase"/>
    <property type="match status" value="2"/>
</dbReference>
<dbReference type="InterPro" id="IPR015942">
    <property type="entry name" value="Asp/Glu/hydantoin_racemase"/>
</dbReference>
<evidence type="ECO:0000256" key="7">
    <source>
        <dbReference type="SAM" id="MobiDB-lite"/>
    </source>
</evidence>
<dbReference type="PANTHER" id="PTHR21198:SF2">
    <property type="entry name" value="GLUTAMATE RACEMASE"/>
    <property type="match status" value="1"/>
</dbReference>
<evidence type="ECO:0000256" key="2">
    <source>
        <dbReference type="ARBA" id="ARBA00013090"/>
    </source>
</evidence>
<dbReference type="GO" id="GO:0009252">
    <property type="term" value="P:peptidoglycan biosynthetic process"/>
    <property type="evidence" value="ECO:0007669"/>
    <property type="project" value="UniProtKB-KW"/>
</dbReference>
<name>T1ARN3_9ZZZZ</name>
<dbReference type="InterPro" id="IPR001920">
    <property type="entry name" value="Asp/Glu_race"/>
</dbReference>
<evidence type="ECO:0000256" key="5">
    <source>
        <dbReference type="ARBA" id="ARBA00023235"/>
    </source>
</evidence>
<keyword evidence="5 8" id="KW-0413">Isomerase</keyword>
<protein>
    <recommendedName>
        <fullName evidence="2">glutamate racemase</fullName>
        <ecNumber evidence="2">5.1.1.3</ecNumber>
    </recommendedName>
</protein>
<organism evidence="8">
    <name type="scientific">mine drainage metagenome</name>
    <dbReference type="NCBI Taxonomy" id="410659"/>
    <lineage>
        <taxon>unclassified sequences</taxon>
        <taxon>metagenomes</taxon>
        <taxon>ecological metagenomes</taxon>
    </lineage>
</organism>
<dbReference type="InterPro" id="IPR004391">
    <property type="entry name" value="Glu_race"/>
</dbReference>
<evidence type="ECO:0000256" key="3">
    <source>
        <dbReference type="ARBA" id="ARBA00022960"/>
    </source>
</evidence>
<evidence type="ECO:0000256" key="1">
    <source>
        <dbReference type="ARBA" id="ARBA00001602"/>
    </source>
</evidence>
<dbReference type="Pfam" id="PF01177">
    <property type="entry name" value="Asp_Glu_race"/>
    <property type="match status" value="1"/>
</dbReference>
<dbReference type="GO" id="GO:0008881">
    <property type="term" value="F:glutamate racemase activity"/>
    <property type="evidence" value="ECO:0007669"/>
    <property type="project" value="UniProtKB-EC"/>
</dbReference>
<evidence type="ECO:0000313" key="8">
    <source>
        <dbReference type="EMBL" id="EQD44690.1"/>
    </source>
</evidence>
<dbReference type="EC" id="5.1.1.3" evidence="2"/>
<accession>T1ARN3</accession>
<feature type="region of interest" description="Disordered" evidence="7">
    <location>
        <begin position="284"/>
        <end position="312"/>
    </location>
</feature>
<keyword evidence="3" id="KW-0133">Cell shape</keyword>
<reference evidence="8" key="1">
    <citation type="submission" date="2013-08" db="EMBL/GenBank/DDBJ databases">
        <authorList>
            <person name="Mendez C."/>
            <person name="Richter M."/>
            <person name="Ferrer M."/>
            <person name="Sanchez J."/>
        </authorList>
    </citation>
    <scope>NUCLEOTIDE SEQUENCE</scope>
</reference>
<reference evidence="8" key="2">
    <citation type="journal article" date="2014" name="ISME J.">
        <title>Microbial stratification in low pH oxic and suboxic macroscopic growths along an acid mine drainage.</title>
        <authorList>
            <person name="Mendez-Garcia C."/>
            <person name="Mesa V."/>
            <person name="Sprenger R.R."/>
            <person name="Richter M."/>
            <person name="Diez M.S."/>
            <person name="Solano J."/>
            <person name="Bargiela R."/>
            <person name="Golyshina O.V."/>
            <person name="Manteca A."/>
            <person name="Ramos J.L."/>
            <person name="Gallego J.R."/>
            <person name="Llorente I."/>
            <person name="Martins Dos Santos V.A."/>
            <person name="Jensen O.N."/>
            <person name="Pelaez A.I."/>
            <person name="Sanchez J."/>
            <person name="Ferrer M."/>
        </authorList>
    </citation>
    <scope>NUCLEOTIDE SEQUENCE</scope>
</reference>
<comment type="catalytic activity">
    <reaction evidence="1">
        <text>L-glutamate = D-glutamate</text>
        <dbReference type="Rhea" id="RHEA:12813"/>
        <dbReference type="ChEBI" id="CHEBI:29985"/>
        <dbReference type="ChEBI" id="CHEBI:29986"/>
        <dbReference type="EC" id="5.1.1.3"/>
    </reaction>
</comment>
<gene>
    <name evidence="8" type="ORF">B1B_13420</name>
</gene>
<dbReference type="EMBL" id="AUZY01008837">
    <property type="protein sequence ID" value="EQD44690.1"/>
    <property type="molecule type" value="Genomic_DNA"/>
</dbReference>
<dbReference type="Gene3D" id="3.40.50.1860">
    <property type="match status" value="2"/>
</dbReference>
<evidence type="ECO:0000256" key="4">
    <source>
        <dbReference type="ARBA" id="ARBA00022984"/>
    </source>
</evidence>
<proteinExistence type="inferred from homology"/>
<keyword evidence="4" id="KW-0573">Peptidoglycan synthesis</keyword>
<keyword evidence="6" id="KW-0961">Cell wall biogenesis/degradation</keyword>
<comment type="caution">
    <text evidence="8">The sequence shown here is derived from an EMBL/GenBank/DDBJ whole genome shotgun (WGS) entry which is preliminary data.</text>
</comment>
<dbReference type="GO" id="GO:0008360">
    <property type="term" value="P:regulation of cell shape"/>
    <property type="evidence" value="ECO:0007669"/>
    <property type="project" value="UniProtKB-KW"/>
</dbReference>
<dbReference type="NCBIfam" id="TIGR00067">
    <property type="entry name" value="glut_race"/>
    <property type="match status" value="1"/>
</dbReference>
<dbReference type="GO" id="GO:0071555">
    <property type="term" value="P:cell wall organization"/>
    <property type="evidence" value="ECO:0007669"/>
    <property type="project" value="UniProtKB-KW"/>
</dbReference>
<dbReference type="PANTHER" id="PTHR21198">
    <property type="entry name" value="GLUTAMATE RACEMASE"/>
    <property type="match status" value="1"/>
</dbReference>
<dbReference type="AlphaFoldDB" id="T1ARN3"/>